<protein>
    <recommendedName>
        <fullName evidence="2">Codanin-1 C-terminal domain-containing protein</fullName>
    </recommendedName>
</protein>
<keyword evidence="4" id="KW-1185">Reference proteome</keyword>
<feature type="region of interest" description="Disordered" evidence="1">
    <location>
        <begin position="1"/>
        <end position="72"/>
    </location>
</feature>
<evidence type="ECO:0000313" key="3">
    <source>
        <dbReference type="EMBL" id="KAK9901211.1"/>
    </source>
</evidence>
<comment type="caution">
    <text evidence="3">The sequence shown here is derived from an EMBL/GenBank/DDBJ whole genome shotgun (WGS) entry which is preliminary data.</text>
</comment>
<feature type="compositionally biased region" description="Polar residues" evidence="1">
    <location>
        <begin position="54"/>
        <end position="72"/>
    </location>
</feature>
<proteinExistence type="predicted"/>
<evidence type="ECO:0000259" key="2">
    <source>
        <dbReference type="Pfam" id="PF15296"/>
    </source>
</evidence>
<feature type="region of interest" description="Disordered" evidence="1">
    <location>
        <begin position="375"/>
        <end position="436"/>
    </location>
</feature>
<feature type="compositionally biased region" description="Polar residues" evidence="1">
    <location>
        <begin position="406"/>
        <end position="422"/>
    </location>
</feature>
<evidence type="ECO:0000256" key="1">
    <source>
        <dbReference type="SAM" id="MobiDB-lite"/>
    </source>
</evidence>
<feature type="region of interest" description="Disordered" evidence="1">
    <location>
        <begin position="129"/>
        <end position="165"/>
    </location>
</feature>
<dbReference type="InterPro" id="IPR040031">
    <property type="entry name" value="Codanin-1"/>
</dbReference>
<dbReference type="Proteomes" id="UP001491310">
    <property type="component" value="Unassembled WGS sequence"/>
</dbReference>
<evidence type="ECO:0000313" key="4">
    <source>
        <dbReference type="Proteomes" id="UP001491310"/>
    </source>
</evidence>
<organism evidence="3 4">
    <name type="scientific">Coccomyxa subellipsoidea</name>
    <dbReference type="NCBI Taxonomy" id="248742"/>
    <lineage>
        <taxon>Eukaryota</taxon>
        <taxon>Viridiplantae</taxon>
        <taxon>Chlorophyta</taxon>
        <taxon>core chlorophytes</taxon>
        <taxon>Trebouxiophyceae</taxon>
        <taxon>Trebouxiophyceae incertae sedis</taxon>
        <taxon>Coccomyxaceae</taxon>
        <taxon>Coccomyxa</taxon>
    </lineage>
</organism>
<dbReference type="InterPro" id="IPR028171">
    <property type="entry name" value="Codanin-1_C"/>
</dbReference>
<dbReference type="Pfam" id="PF15296">
    <property type="entry name" value="Codanin-1_C"/>
    <property type="match status" value="1"/>
</dbReference>
<accession>A0ABR2YAQ1</accession>
<gene>
    <name evidence="3" type="ORF">WJX75_000422</name>
</gene>
<dbReference type="EMBL" id="JALJOT010000018">
    <property type="protein sequence ID" value="KAK9901211.1"/>
    <property type="molecule type" value="Genomic_DNA"/>
</dbReference>
<sequence>MQPSTGGQARKHLANGEGQSAWSTPPDGRRNAANSGTKEDALSRRMAGLGLSSPGASKSPSALQQRSPWGEQSSFVSYSEGFSEQATHGSVNSLTPAASDSCADSALLSHKQQLGTPVSAQSCVGSNELPLSHSRRAPVTPGSAASVTSRLAKTDGAGPARTHTAAGRTEAPDCYACAVLQDAGHAVEGLSVPVLDAIMGSRQVAQQAPDLATRLHAVLDRRRLGDAGAGRGYEQGIAGSAFELHAFNSDGLQKRSKEEQQRVTNQEAVRDEWFCLLKAALANASPLGRTQEQSGMQSRSGHMLLDKDGEAAVLSVLVDGAGRLLRGVASGNLGAFSRLFCAAVLQAAATGEALLDSELGALAARDPSRFSRLNQRLQGQSGGPSRGGPRMQPSLYHARSPGPSVSHMSSVSEAGWSQNRPQQQHRKKPAKGLDDGSGASLEVAAMFPLAQRLFVLFLEAADSHRLNTHLATCMQERMQELMAEALAERGSGTAQKCEQALALAILASYLSYLTFGTAGGRRAYQMLDLEGAVRSAAQKGALLWTLPWVNSYLWFLQPPAHTPAPLSPRLLAQLSQLRAAAALKPSHEAFGPAALCLRCLLDELLERLGPPRPADSSPKPDLLELVPGDALESSLAIENELDARFLLLCTPQLEQARHALQAGPAAAAPRVSAPMSKGLRKITPTAPFRPTAAAAAPSPDVHLEMAAAIARAADTVQRQLQSAFLGMYSNPESKVRLKSVVDFVGDMLGHTVKAAAAKVAAAAANEEAAQQLHPLMQSSVEALRTADQPVTSEALKASLQLRIPDVRDKALNKAVGEACRSAVHHAEANAVQAVAALAHPSWTPAVIGAAAAIAADNAVASCAQQLVTEVSNQVALIVQAQMDDMVSAKLKLSV</sequence>
<name>A0ABR2YAQ1_9CHLO</name>
<reference evidence="3 4" key="1">
    <citation type="journal article" date="2024" name="Nat. Commun.">
        <title>Phylogenomics reveals the evolutionary origins of lichenization in chlorophyte algae.</title>
        <authorList>
            <person name="Puginier C."/>
            <person name="Libourel C."/>
            <person name="Otte J."/>
            <person name="Skaloud P."/>
            <person name="Haon M."/>
            <person name="Grisel S."/>
            <person name="Petersen M."/>
            <person name="Berrin J.G."/>
            <person name="Delaux P.M."/>
            <person name="Dal Grande F."/>
            <person name="Keller J."/>
        </authorList>
    </citation>
    <scope>NUCLEOTIDE SEQUENCE [LARGE SCALE GENOMIC DNA]</scope>
    <source>
        <strain evidence="3 4">SAG 216-7</strain>
    </source>
</reference>
<dbReference type="PANTHER" id="PTHR28678:SF1">
    <property type="entry name" value="CODANIN-1"/>
    <property type="match status" value="1"/>
</dbReference>
<dbReference type="PANTHER" id="PTHR28678">
    <property type="entry name" value="CODANIN-1"/>
    <property type="match status" value="1"/>
</dbReference>
<feature type="domain" description="Codanin-1 C-terminal" evidence="2">
    <location>
        <begin position="641"/>
        <end position="772"/>
    </location>
</feature>